<dbReference type="SUPFAM" id="SSF55797">
    <property type="entry name" value="PR-1-like"/>
    <property type="match status" value="1"/>
</dbReference>
<feature type="chain" id="PRO_5040792008" evidence="2">
    <location>
        <begin position="49"/>
        <end position="207"/>
    </location>
</feature>
<dbReference type="RefSeq" id="WP_270074850.1">
    <property type="nucleotide sequence ID" value="NZ_JAJAQC010000065.1"/>
</dbReference>
<dbReference type="Proteomes" id="UP001140076">
    <property type="component" value="Unassembled WGS sequence"/>
</dbReference>
<proteinExistence type="predicted"/>
<dbReference type="Gene3D" id="3.40.33.10">
    <property type="entry name" value="CAP"/>
    <property type="match status" value="1"/>
</dbReference>
<gene>
    <name evidence="4" type="ORF">LG943_25260</name>
</gene>
<dbReference type="PANTHER" id="PTHR31157">
    <property type="entry name" value="SCP DOMAIN-CONTAINING PROTEIN"/>
    <property type="match status" value="1"/>
</dbReference>
<organism evidence="4 5">
    <name type="scientific">Streptomonospora mangrovi</name>
    <dbReference type="NCBI Taxonomy" id="2883123"/>
    <lineage>
        <taxon>Bacteria</taxon>
        <taxon>Bacillati</taxon>
        <taxon>Actinomycetota</taxon>
        <taxon>Actinomycetes</taxon>
        <taxon>Streptosporangiales</taxon>
        <taxon>Nocardiopsidaceae</taxon>
        <taxon>Streptomonospora</taxon>
    </lineage>
</organism>
<dbReference type="AlphaFoldDB" id="A0A9X3NPP9"/>
<reference evidence="4" key="1">
    <citation type="submission" date="2021-10" db="EMBL/GenBank/DDBJ databases">
        <title>Streptomonospora sp. nov., isolated from mangrove soil.</title>
        <authorList>
            <person name="Chen X."/>
            <person name="Ge X."/>
            <person name="Liu W."/>
        </authorList>
    </citation>
    <scope>NUCLEOTIDE SEQUENCE</scope>
    <source>
        <strain evidence="4">S1-112</strain>
    </source>
</reference>
<feature type="compositionally biased region" description="Pro residues" evidence="1">
    <location>
        <begin position="54"/>
        <end position="71"/>
    </location>
</feature>
<evidence type="ECO:0000313" key="4">
    <source>
        <dbReference type="EMBL" id="MDA0567604.1"/>
    </source>
</evidence>
<feature type="compositionally biased region" description="Pro residues" evidence="1">
    <location>
        <begin position="1"/>
        <end position="11"/>
    </location>
</feature>
<feature type="region of interest" description="Disordered" evidence="1">
    <location>
        <begin position="115"/>
        <end position="143"/>
    </location>
</feature>
<name>A0A9X3NPP9_9ACTN</name>
<evidence type="ECO:0000259" key="3">
    <source>
        <dbReference type="Pfam" id="PF00188"/>
    </source>
</evidence>
<feature type="signal peptide" evidence="2">
    <location>
        <begin position="1"/>
        <end position="48"/>
    </location>
</feature>
<dbReference type="CDD" id="cd05379">
    <property type="entry name" value="CAP_bacterial"/>
    <property type="match status" value="1"/>
</dbReference>
<dbReference type="Pfam" id="PF00188">
    <property type="entry name" value="CAP"/>
    <property type="match status" value="1"/>
</dbReference>
<feature type="compositionally biased region" description="Basic residues" evidence="1">
    <location>
        <begin position="15"/>
        <end position="28"/>
    </location>
</feature>
<feature type="region of interest" description="Disordered" evidence="1">
    <location>
        <begin position="1"/>
        <end position="28"/>
    </location>
</feature>
<sequence>MSTSPTAPPPGEPRRRARAGRGPARRRGTAVLAGLACAAALGTAPAGADTWPTAPEPPVAPQRPGTAPEPPWSTGGTQGGSGSSHAQSLVSEVNAAHTGAGCARLREDDRLTDAARKHAADMGRRDRLTHASANGDRGDDRAEAEGYRHWSGELIARGQSTAAEAVRDWRNSSSHRRIMLDCGHTEIGAGAYDASGRIYWTVVLGRG</sequence>
<dbReference type="PANTHER" id="PTHR31157:SF1">
    <property type="entry name" value="SCP DOMAIN-CONTAINING PROTEIN"/>
    <property type="match status" value="1"/>
</dbReference>
<evidence type="ECO:0000313" key="5">
    <source>
        <dbReference type="Proteomes" id="UP001140076"/>
    </source>
</evidence>
<evidence type="ECO:0000256" key="1">
    <source>
        <dbReference type="SAM" id="MobiDB-lite"/>
    </source>
</evidence>
<dbReference type="InterPro" id="IPR035940">
    <property type="entry name" value="CAP_sf"/>
</dbReference>
<comment type="caution">
    <text evidence="4">The sequence shown here is derived from an EMBL/GenBank/DDBJ whole genome shotgun (WGS) entry which is preliminary data.</text>
</comment>
<dbReference type="EMBL" id="JAJAQC010000065">
    <property type="protein sequence ID" value="MDA0567604.1"/>
    <property type="molecule type" value="Genomic_DNA"/>
</dbReference>
<dbReference type="InterPro" id="IPR014044">
    <property type="entry name" value="CAP_dom"/>
</dbReference>
<evidence type="ECO:0000256" key="2">
    <source>
        <dbReference type="SAM" id="SignalP"/>
    </source>
</evidence>
<keyword evidence="5" id="KW-1185">Reference proteome</keyword>
<feature type="compositionally biased region" description="Basic and acidic residues" evidence="1">
    <location>
        <begin position="115"/>
        <end position="129"/>
    </location>
</feature>
<feature type="region of interest" description="Disordered" evidence="1">
    <location>
        <begin position="45"/>
        <end position="88"/>
    </location>
</feature>
<accession>A0A9X3NPP9</accession>
<feature type="domain" description="SCP" evidence="3">
    <location>
        <begin position="91"/>
        <end position="202"/>
    </location>
</feature>
<protein>
    <submittedName>
        <fullName evidence="4">CAP domain-containing protein</fullName>
    </submittedName>
</protein>
<keyword evidence="2" id="KW-0732">Signal</keyword>